<dbReference type="InterPro" id="IPR037045">
    <property type="entry name" value="S8pro/Inhibitor_I9_sf"/>
</dbReference>
<dbReference type="InterPro" id="IPR052471">
    <property type="entry name" value="PBI_I9"/>
</dbReference>
<dbReference type="Gene3D" id="3.30.70.80">
    <property type="entry name" value="Peptidase S8 propeptide/proteinase inhibitor I9"/>
    <property type="match status" value="1"/>
</dbReference>
<gene>
    <name evidence="2" type="ORF">ALEPTO_LOCUS954</name>
</gene>
<organism evidence="2 3">
    <name type="scientific">Ambispora leptoticha</name>
    <dbReference type="NCBI Taxonomy" id="144679"/>
    <lineage>
        <taxon>Eukaryota</taxon>
        <taxon>Fungi</taxon>
        <taxon>Fungi incertae sedis</taxon>
        <taxon>Mucoromycota</taxon>
        <taxon>Glomeromycotina</taxon>
        <taxon>Glomeromycetes</taxon>
        <taxon>Archaeosporales</taxon>
        <taxon>Ambisporaceae</taxon>
        <taxon>Ambispora</taxon>
    </lineage>
</organism>
<protein>
    <submittedName>
        <fullName evidence="2">12738_t:CDS:1</fullName>
    </submittedName>
</protein>
<dbReference type="GO" id="GO:0004866">
    <property type="term" value="F:endopeptidase inhibitor activity"/>
    <property type="evidence" value="ECO:0007669"/>
    <property type="project" value="TreeGrafter"/>
</dbReference>
<name>A0A9N8VHK7_9GLOM</name>
<dbReference type="PANTHER" id="PTHR28288:SF2">
    <property type="entry name" value="PROTEASE B INHIBITOR 2"/>
    <property type="match status" value="1"/>
</dbReference>
<sequence length="74" mass="8289">MSDKTYNVLYKPDTPSSVIDKHEADFKAQGAKVVRNKLYKGLMVTMPEANFTVFSAQKDPHIDTIEADGEVKTQ</sequence>
<dbReference type="PANTHER" id="PTHR28288">
    <property type="entry name" value="PROTEASE B INHIBITOR 2"/>
    <property type="match status" value="1"/>
</dbReference>
<dbReference type="GO" id="GO:0042144">
    <property type="term" value="P:vacuole fusion, non-autophagic"/>
    <property type="evidence" value="ECO:0007669"/>
    <property type="project" value="TreeGrafter"/>
</dbReference>
<reference evidence="2" key="1">
    <citation type="submission" date="2021-06" db="EMBL/GenBank/DDBJ databases">
        <authorList>
            <person name="Kallberg Y."/>
            <person name="Tangrot J."/>
            <person name="Rosling A."/>
        </authorList>
    </citation>
    <scope>NUCLEOTIDE SEQUENCE</scope>
    <source>
        <strain evidence="2">FL130A</strain>
    </source>
</reference>
<dbReference type="AlphaFoldDB" id="A0A9N8VHK7"/>
<comment type="similarity">
    <text evidence="1">Belongs to the protease inhibitor I9 family.</text>
</comment>
<accession>A0A9N8VHK7</accession>
<evidence type="ECO:0000313" key="2">
    <source>
        <dbReference type="EMBL" id="CAG8450133.1"/>
    </source>
</evidence>
<evidence type="ECO:0000256" key="1">
    <source>
        <dbReference type="ARBA" id="ARBA00038069"/>
    </source>
</evidence>
<evidence type="ECO:0000313" key="3">
    <source>
        <dbReference type="Proteomes" id="UP000789508"/>
    </source>
</evidence>
<comment type="caution">
    <text evidence="2">The sequence shown here is derived from an EMBL/GenBank/DDBJ whole genome shotgun (WGS) entry which is preliminary data.</text>
</comment>
<proteinExistence type="inferred from homology"/>
<dbReference type="EMBL" id="CAJVPS010000088">
    <property type="protein sequence ID" value="CAG8450133.1"/>
    <property type="molecule type" value="Genomic_DNA"/>
</dbReference>
<dbReference type="Proteomes" id="UP000789508">
    <property type="component" value="Unassembled WGS sequence"/>
</dbReference>
<dbReference type="SUPFAM" id="SSF54897">
    <property type="entry name" value="Protease propeptides/inhibitors"/>
    <property type="match status" value="1"/>
</dbReference>
<keyword evidence="3" id="KW-1185">Reference proteome</keyword>
<dbReference type="OrthoDB" id="5518345at2759"/>